<keyword evidence="6" id="KW-0808">Transferase</keyword>
<dbReference type="EMBL" id="JWJD01000001">
    <property type="protein sequence ID" value="KIH77575.1"/>
    <property type="molecule type" value="Genomic_DNA"/>
</dbReference>
<protein>
    <recommendedName>
        <fullName evidence="3">Chemotaxis protein CheA</fullName>
        <ecNumber evidence="2">2.7.13.3</ecNumber>
    </recommendedName>
</protein>
<feature type="region of interest" description="Disordered" evidence="14">
    <location>
        <begin position="351"/>
        <end position="426"/>
    </location>
</feature>
<comment type="caution">
    <text evidence="18">The sequence shown here is derived from an EMBL/GenBank/DDBJ whole genome shotgun (WGS) entry which is preliminary data.</text>
</comment>
<dbReference type="CDD" id="cd00088">
    <property type="entry name" value="HPT"/>
    <property type="match status" value="2"/>
</dbReference>
<evidence type="ECO:0000313" key="19">
    <source>
        <dbReference type="Proteomes" id="UP000035068"/>
    </source>
</evidence>
<dbReference type="PRINTS" id="PR00344">
    <property type="entry name" value="BCTRLSENSOR"/>
</dbReference>
<dbReference type="InterPro" id="IPR036061">
    <property type="entry name" value="CheW-like_dom_sf"/>
</dbReference>
<proteinExistence type="predicted"/>
<dbReference type="GO" id="GO:0000155">
    <property type="term" value="F:phosphorelay sensor kinase activity"/>
    <property type="evidence" value="ECO:0007669"/>
    <property type="project" value="InterPro"/>
</dbReference>
<dbReference type="InterPro" id="IPR036097">
    <property type="entry name" value="HisK_dim/P_sf"/>
</dbReference>
<dbReference type="Gene3D" id="1.20.120.160">
    <property type="entry name" value="HPT domain"/>
    <property type="match status" value="2"/>
</dbReference>
<keyword evidence="10" id="KW-0902">Two-component regulatory system</keyword>
<dbReference type="SUPFAM" id="SSF47226">
    <property type="entry name" value="Histidine-containing phosphotransfer domain, HPT domain"/>
    <property type="match status" value="2"/>
</dbReference>
<dbReference type="CDD" id="cd16916">
    <property type="entry name" value="HATPase_CheA-like"/>
    <property type="match status" value="1"/>
</dbReference>
<dbReference type="SMART" id="SM01231">
    <property type="entry name" value="H-kinase_dim"/>
    <property type="match status" value="1"/>
</dbReference>
<dbReference type="GO" id="GO:0005524">
    <property type="term" value="F:ATP binding"/>
    <property type="evidence" value="ECO:0007669"/>
    <property type="project" value="UniProtKB-KW"/>
</dbReference>
<dbReference type="Gene3D" id="3.30.565.10">
    <property type="entry name" value="Histidine kinase-like ATPase, C-terminal domain"/>
    <property type="match status" value="1"/>
</dbReference>
<organism evidence="18 19">
    <name type="scientific">Geoalkalibacter ferrihydriticus DSM 17813</name>
    <dbReference type="NCBI Taxonomy" id="1121915"/>
    <lineage>
        <taxon>Bacteria</taxon>
        <taxon>Pseudomonadati</taxon>
        <taxon>Thermodesulfobacteriota</taxon>
        <taxon>Desulfuromonadia</taxon>
        <taxon>Desulfuromonadales</taxon>
        <taxon>Geoalkalibacteraceae</taxon>
        <taxon>Geoalkalibacter</taxon>
    </lineage>
</organism>
<dbReference type="InterPro" id="IPR005467">
    <property type="entry name" value="His_kinase_dom"/>
</dbReference>
<dbReference type="SUPFAM" id="SSF47384">
    <property type="entry name" value="Homodimeric domain of signal transducing histidine kinase"/>
    <property type="match status" value="1"/>
</dbReference>
<evidence type="ECO:0000259" key="16">
    <source>
        <dbReference type="PROSITE" id="PS50851"/>
    </source>
</evidence>
<dbReference type="AlphaFoldDB" id="A0A0C2HRX8"/>
<evidence type="ECO:0000256" key="12">
    <source>
        <dbReference type="PROSITE-ProRule" id="PRU00110"/>
    </source>
</evidence>
<dbReference type="GO" id="GO:0006935">
    <property type="term" value="P:chemotaxis"/>
    <property type="evidence" value="ECO:0007669"/>
    <property type="project" value="UniProtKB-KW"/>
</dbReference>
<feature type="coiled-coil region" evidence="13">
    <location>
        <begin position="176"/>
        <end position="203"/>
    </location>
</feature>
<evidence type="ECO:0000256" key="2">
    <source>
        <dbReference type="ARBA" id="ARBA00012438"/>
    </source>
</evidence>
<evidence type="ECO:0000256" key="8">
    <source>
        <dbReference type="ARBA" id="ARBA00022777"/>
    </source>
</evidence>
<evidence type="ECO:0000256" key="1">
    <source>
        <dbReference type="ARBA" id="ARBA00000085"/>
    </source>
</evidence>
<dbReference type="SMART" id="SM00260">
    <property type="entry name" value="CheW"/>
    <property type="match status" value="1"/>
</dbReference>
<dbReference type="Pfam" id="PF02895">
    <property type="entry name" value="H-kinase_dim"/>
    <property type="match status" value="1"/>
</dbReference>
<dbReference type="InterPro" id="IPR004105">
    <property type="entry name" value="CheA-like_dim"/>
</dbReference>
<evidence type="ECO:0000256" key="5">
    <source>
        <dbReference type="ARBA" id="ARBA00022553"/>
    </source>
</evidence>
<dbReference type="InterPro" id="IPR008207">
    <property type="entry name" value="Sig_transdc_His_kin_Hpt_dom"/>
</dbReference>
<dbReference type="InterPro" id="IPR002545">
    <property type="entry name" value="CheW-lke_dom"/>
</dbReference>
<dbReference type="InterPro" id="IPR004358">
    <property type="entry name" value="Sig_transdc_His_kin-like_C"/>
</dbReference>
<evidence type="ECO:0000313" key="18">
    <source>
        <dbReference type="EMBL" id="KIH77575.1"/>
    </source>
</evidence>
<sequence length="821" mass="89709">MVSDDQIEIIQEFVQESRDMIEQLEPTIIELGQSVHDVQCWETLNCSATDCARHGRQRDFPCWLEMGHIADGNGSCIFTESKQDCLNCRVFQSINGDGKTMNAIFRLFHSMKGSAGFLEFDDITRVAHTAENLLDLIRNGGIRMQPEHVMLLCASCDFAKEALDLVEEHFSDQGMRAAAEDMAARLDQAIEQARNLAQTALATTDEAAAPEAAETAPAEEPPFELAISADMLEKFVQEGDELLQNAEQDLLKWEEIGENPAIIANLFRSVHSFKGNCGFFGVADMERLSHQMETVLDAVKSGQDYGLRPGEIMLGLIDVLREALADLSRGGGGRIDNLNAYLEQLAETLEEANPEPQVAEKPVAEEQERAVQPSVPEPQPIAEQPSVTPAEPRPVAPKTKPAVTPVAAPKAKAAEGKSAPAASAAPLKRQDIRVDLEKLDNLINLIGEIVIAENMLVRNPDLDGLELENFSKAGQHMSKLVRELQETAMIIRMIPVSGLFRRMIRLVHDISLKAGKKVELRLSGEETEMDKTVIETITDPLVHILRNSCDHGVEPPAERLQAGKPEKGVVKLSACHEEGEVWITIEDDGRGLDRDKLLAKAISKGLVEGDGSDMSDKAIYNLIFAPGFSTAEKITDISGRGVGMDVVRQNLDKIKGRVDVHSRKGQGTRITLRIPLTLAIIDGMLVRVGQTKAIVPTLAIREAFRPPADALTITPDGDHLVRVRERFLPVVRLHDILRKEPDSRQVEDGILIVLENQDASICLLVDEILGQQQTVIKGLSDYIGSVGAVSGCTIMGNGEVCLILDIGSLMEISQGASLAGN</sequence>
<feature type="domain" description="Histidine kinase" evidence="15">
    <location>
        <begin position="475"/>
        <end position="678"/>
    </location>
</feature>
<dbReference type="PROSITE" id="PS50109">
    <property type="entry name" value="HIS_KIN"/>
    <property type="match status" value="1"/>
</dbReference>
<keyword evidence="8" id="KW-0418">Kinase</keyword>
<evidence type="ECO:0000256" key="9">
    <source>
        <dbReference type="ARBA" id="ARBA00022840"/>
    </source>
</evidence>
<dbReference type="GO" id="GO:0005737">
    <property type="term" value="C:cytoplasm"/>
    <property type="evidence" value="ECO:0007669"/>
    <property type="project" value="InterPro"/>
</dbReference>
<evidence type="ECO:0000256" key="3">
    <source>
        <dbReference type="ARBA" id="ARBA00021495"/>
    </source>
</evidence>
<evidence type="ECO:0000256" key="7">
    <source>
        <dbReference type="ARBA" id="ARBA00022741"/>
    </source>
</evidence>
<dbReference type="SUPFAM" id="SSF50341">
    <property type="entry name" value="CheW-like"/>
    <property type="match status" value="1"/>
</dbReference>
<keyword evidence="5 12" id="KW-0597">Phosphoprotein</keyword>
<keyword evidence="19" id="KW-1185">Reference proteome</keyword>
<feature type="domain" description="CheW-like" evidence="16">
    <location>
        <begin position="680"/>
        <end position="815"/>
    </location>
</feature>
<keyword evidence="9" id="KW-0067">ATP-binding</keyword>
<dbReference type="InterPro" id="IPR036890">
    <property type="entry name" value="HATPase_C_sf"/>
</dbReference>
<gene>
    <name evidence="18" type="ORF">GFER_02490</name>
</gene>
<dbReference type="PROSITE" id="PS50894">
    <property type="entry name" value="HPT"/>
    <property type="match status" value="2"/>
</dbReference>
<evidence type="ECO:0000256" key="11">
    <source>
        <dbReference type="ARBA" id="ARBA00035100"/>
    </source>
</evidence>
<dbReference type="RefSeq" id="WP_040095736.1">
    <property type="nucleotide sequence ID" value="NZ_JWJD01000001.1"/>
</dbReference>
<dbReference type="SMART" id="SM00073">
    <property type="entry name" value="HPT"/>
    <property type="match status" value="2"/>
</dbReference>
<keyword evidence="7" id="KW-0547">Nucleotide-binding</keyword>
<reference evidence="18 19" key="1">
    <citation type="submission" date="2014-12" db="EMBL/GenBank/DDBJ databases">
        <title>Genomes of Geoalkalibacter ferrihydriticus and Geoalkalibacter subterraneus, two haloalkaliphilic metal-reducing members of the Geobacteraceae.</title>
        <authorList>
            <person name="Badalamenti J.P."/>
            <person name="Torres C.I."/>
            <person name="Krajmalnik-Brown R."/>
            <person name="Bond D.R."/>
        </authorList>
    </citation>
    <scope>NUCLEOTIDE SEQUENCE [LARGE SCALE GENOMIC DNA]</scope>
    <source>
        <strain evidence="18 19">DSM 17813</strain>
    </source>
</reference>
<keyword evidence="4" id="KW-0145">Chemotaxis</keyword>
<dbReference type="SMART" id="SM00387">
    <property type="entry name" value="HATPase_c"/>
    <property type="match status" value="1"/>
</dbReference>
<feature type="domain" description="HPt" evidence="17">
    <location>
        <begin position="67"/>
        <end position="166"/>
    </location>
</feature>
<dbReference type="Pfam" id="PF02518">
    <property type="entry name" value="HATPase_c"/>
    <property type="match status" value="1"/>
</dbReference>
<dbReference type="FunFam" id="3.30.565.10:FF:000016">
    <property type="entry name" value="Chemotaxis protein CheA, putative"/>
    <property type="match status" value="1"/>
</dbReference>
<evidence type="ECO:0000256" key="10">
    <source>
        <dbReference type="ARBA" id="ARBA00023012"/>
    </source>
</evidence>
<feature type="modified residue" description="Phosphohistidine" evidence="12">
    <location>
        <position position="271"/>
    </location>
</feature>
<accession>A0A0C2HRX8</accession>
<comment type="function">
    <text evidence="11">Involved in the transmission of sensory signals from the chemoreceptors to the flagellar motors. CheA is autophosphorylated; it can transfer its phosphate group to either CheB or CheY.</text>
</comment>
<evidence type="ECO:0000256" key="4">
    <source>
        <dbReference type="ARBA" id="ARBA00022500"/>
    </source>
</evidence>
<evidence type="ECO:0000259" key="15">
    <source>
        <dbReference type="PROSITE" id="PS50109"/>
    </source>
</evidence>
<dbReference type="InterPro" id="IPR003594">
    <property type="entry name" value="HATPase_dom"/>
</dbReference>
<evidence type="ECO:0000259" key="17">
    <source>
        <dbReference type="PROSITE" id="PS50894"/>
    </source>
</evidence>
<keyword evidence="13" id="KW-0175">Coiled coil</keyword>
<dbReference type="Proteomes" id="UP000035068">
    <property type="component" value="Unassembled WGS sequence"/>
</dbReference>
<dbReference type="Pfam" id="PF01584">
    <property type="entry name" value="CheW"/>
    <property type="match status" value="1"/>
</dbReference>
<evidence type="ECO:0000256" key="14">
    <source>
        <dbReference type="SAM" id="MobiDB-lite"/>
    </source>
</evidence>
<dbReference type="Gene3D" id="1.10.287.560">
    <property type="entry name" value="Histidine kinase CheA-like, homodimeric domain"/>
    <property type="match status" value="1"/>
</dbReference>
<feature type="domain" description="HPt" evidence="17">
    <location>
        <begin position="224"/>
        <end position="334"/>
    </location>
</feature>
<dbReference type="Pfam" id="PF01627">
    <property type="entry name" value="Hpt"/>
    <property type="match status" value="2"/>
</dbReference>
<dbReference type="PROSITE" id="PS50851">
    <property type="entry name" value="CHEW"/>
    <property type="match status" value="1"/>
</dbReference>
<dbReference type="EC" id="2.7.13.3" evidence="2"/>
<comment type="catalytic activity">
    <reaction evidence="1">
        <text>ATP + protein L-histidine = ADP + protein N-phospho-L-histidine.</text>
        <dbReference type="EC" id="2.7.13.3"/>
    </reaction>
</comment>
<name>A0A0C2HRX8_9BACT</name>
<feature type="compositionally biased region" description="Low complexity" evidence="14">
    <location>
        <begin position="396"/>
        <end position="426"/>
    </location>
</feature>
<dbReference type="InterPro" id="IPR051315">
    <property type="entry name" value="Bact_Chemotaxis_CheA"/>
</dbReference>
<dbReference type="Gene3D" id="2.30.30.40">
    <property type="entry name" value="SH3 Domains"/>
    <property type="match status" value="1"/>
</dbReference>
<feature type="modified residue" description="Phosphohistidine" evidence="12">
    <location>
        <position position="109"/>
    </location>
</feature>
<dbReference type="PANTHER" id="PTHR43395">
    <property type="entry name" value="SENSOR HISTIDINE KINASE CHEA"/>
    <property type="match status" value="1"/>
</dbReference>
<dbReference type="SUPFAM" id="SSF55874">
    <property type="entry name" value="ATPase domain of HSP90 chaperone/DNA topoisomerase II/histidine kinase"/>
    <property type="match status" value="1"/>
</dbReference>
<evidence type="ECO:0000256" key="6">
    <source>
        <dbReference type="ARBA" id="ARBA00022679"/>
    </source>
</evidence>
<dbReference type="InterPro" id="IPR036641">
    <property type="entry name" value="HPT_dom_sf"/>
</dbReference>
<dbReference type="PANTHER" id="PTHR43395:SF10">
    <property type="entry name" value="CHEMOTAXIS PROTEIN CHEA"/>
    <property type="match status" value="1"/>
</dbReference>
<evidence type="ECO:0000256" key="13">
    <source>
        <dbReference type="SAM" id="Coils"/>
    </source>
</evidence>
<dbReference type="InterPro" id="IPR037006">
    <property type="entry name" value="CheA-like_homodim_sf"/>
</dbReference>